<accession>A0ABS1T7G1</accession>
<name>A0ABS1T7G1_9CLOT</name>
<gene>
    <name evidence="1" type="ORF">JK636_02900</name>
</gene>
<sequence>MAYYITASIAGYITMCGTVMNKEDKIDFLSAEAIEKTTIITKEEN</sequence>
<evidence type="ECO:0000313" key="2">
    <source>
        <dbReference type="Proteomes" id="UP000632377"/>
    </source>
</evidence>
<dbReference type="EMBL" id="JAESWC010000001">
    <property type="protein sequence ID" value="MBL4934702.1"/>
    <property type="molecule type" value="Genomic_DNA"/>
</dbReference>
<evidence type="ECO:0000313" key="1">
    <source>
        <dbReference type="EMBL" id="MBL4934702.1"/>
    </source>
</evidence>
<comment type="caution">
    <text evidence="1">The sequence shown here is derived from an EMBL/GenBank/DDBJ whole genome shotgun (WGS) entry which is preliminary data.</text>
</comment>
<keyword evidence="2" id="KW-1185">Reference proteome</keyword>
<organism evidence="1 2">
    <name type="scientific">Clostridium rhizosphaerae</name>
    <dbReference type="NCBI Taxonomy" id="2803861"/>
    <lineage>
        <taxon>Bacteria</taxon>
        <taxon>Bacillati</taxon>
        <taxon>Bacillota</taxon>
        <taxon>Clostridia</taxon>
        <taxon>Eubacteriales</taxon>
        <taxon>Clostridiaceae</taxon>
        <taxon>Clostridium</taxon>
    </lineage>
</organism>
<reference evidence="1 2" key="1">
    <citation type="submission" date="2021-01" db="EMBL/GenBank/DDBJ databases">
        <title>Genome public.</title>
        <authorList>
            <person name="Liu C."/>
            <person name="Sun Q."/>
        </authorList>
    </citation>
    <scope>NUCLEOTIDE SEQUENCE [LARGE SCALE GENOMIC DNA]</scope>
    <source>
        <strain evidence="1 2">YIM B02515</strain>
    </source>
</reference>
<dbReference type="Proteomes" id="UP000632377">
    <property type="component" value="Unassembled WGS sequence"/>
</dbReference>
<proteinExistence type="predicted"/>
<protein>
    <submittedName>
        <fullName evidence="1">Uncharacterized protein</fullName>
    </submittedName>
</protein>